<keyword evidence="2" id="KW-1185">Reference proteome</keyword>
<proteinExistence type="predicted"/>
<gene>
    <name evidence="1" type="ORF">O6H91_02G144200</name>
</gene>
<dbReference type="EMBL" id="CM055093">
    <property type="protein sequence ID" value="KAJ7567379.1"/>
    <property type="molecule type" value="Genomic_DNA"/>
</dbReference>
<name>A0ACC2ELQ3_DIPCM</name>
<sequence length="581" mass="66356">MAMPLKLGEGSDNKTYRGCVDEGGCISDYVAVAITGIVITFIGLGTFFIFFNRNTLEIRAKHVPLLLLQSLASVICILAFVMTRNIFKVSRKHLWQSCSVWQLWLEGLFGFGLLMSCHMARAYRLYHIFVGRRLPPLKSYQLLPLLLLPWLLAATVIQATKGVRNLPECDTSLKWRLLIIALHVSYPTVLIASAWRIRNIPFQFNEFKDLVKGVFLCFVFLGLWGALYVAKKVEEQPNEVLVLTGRFLFIVTGDGFLLFMFLIPILDPFRRLLRKRSKFHNFDTMGQVLKVPPSGVLNLPMSAFSFDQALESLLHHKKFRLSFLAFADSRMAGENVHFFDEVRELSKIPSNNTVQRIYMVDHIIESYIKTGSPMEINISHQMRSEILGTKDLADSNLFKSAVKEALKMMELNLLKEYWHSTFFLHLKEEIEADAQIEYVNSLEQELSSKKHYDPLLFSDNPFDQLIPFSDELKVKGNREVISRNDESAGRFYIEMSGTSLASSEMPSSHNKEPRTYPMSFSSTPGFRFVEAAEFTRDSEMHSRISPRLHDRLSVNSSEIDEGNTDCATNQLHSKVLSNSSK</sequence>
<comment type="caution">
    <text evidence="1">The sequence shown here is derived from an EMBL/GenBank/DDBJ whole genome shotgun (WGS) entry which is preliminary data.</text>
</comment>
<dbReference type="Proteomes" id="UP001162992">
    <property type="component" value="Chromosome 2"/>
</dbReference>
<protein>
    <submittedName>
        <fullName evidence="1">Uncharacterized protein</fullName>
    </submittedName>
</protein>
<reference evidence="2" key="1">
    <citation type="journal article" date="2024" name="Proc. Natl. Acad. Sci. U.S.A.">
        <title>Extraordinary preservation of gene collinearity over three hundred million years revealed in homosporous lycophytes.</title>
        <authorList>
            <person name="Li C."/>
            <person name="Wickell D."/>
            <person name="Kuo L.Y."/>
            <person name="Chen X."/>
            <person name="Nie B."/>
            <person name="Liao X."/>
            <person name="Peng D."/>
            <person name="Ji J."/>
            <person name="Jenkins J."/>
            <person name="Williams M."/>
            <person name="Shu S."/>
            <person name="Plott C."/>
            <person name="Barry K."/>
            <person name="Rajasekar S."/>
            <person name="Grimwood J."/>
            <person name="Han X."/>
            <person name="Sun S."/>
            <person name="Hou Z."/>
            <person name="He W."/>
            <person name="Dai G."/>
            <person name="Sun C."/>
            <person name="Schmutz J."/>
            <person name="Leebens-Mack J.H."/>
            <person name="Li F.W."/>
            <person name="Wang L."/>
        </authorList>
    </citation>
    <scope>NUCLEOTIDE SEQUENCE [LARGE SCALE GENOMIC DNA]</scope>
    <source>
        <strain evidence="2">cv. PW_Plant_1</strain>
    </source>
</reference>
<evidence type="ECO:0000313" key="2">
    <source>
        <dbReference type="Proteomes" id="UP001162992"/>
    </source>
</evidence>
<accession>A0ACC2ELQ3</accession>
<organism evidence="1 2">
    <name type="scientific">Diphasiastrum complanatum</name>
    <name type="common">Issler's clubmoss</name>
    <name type="synonym">Lycopodium complanatum</name>
    <dbReference type="NCBI Taxonomy" id="34168"/>
    <lineage>
        <taxon>Eukaryota</taxon>
        <taxon>Viridiplantae</taxon>
        <taxon>Streptophyta</taxon>
        <taxon>Embryophyta</taxon>
        <taxon>Tracheophyta</taxon>
        <taxon>Lycopodiopsida</taxon>
        <taxon>Lycopodiales</taxon>
        <taxon>Lycopodiaceae</taxon>
        <taxon>Lycopodioideae</taxon>
        <taxon>Diphasiastrum</taxon>
    </lineage>
</organism>
<evidence type="ECO:0000313" key="1">
    <source>
        <dbReference type="EMBL" id="KAJ7567379.1"/>
    </source>
</evidence>